<reference evidence="1" key="1">
    <citation type="journal article" date="2014" name="Front. Microbiol.">
        <title>High frequency of phylogenetically diverse reductive dehalogenase-homologous genes in deep subseafloor sedimentary metagenomes.</title>
        <authorList>
            <person name="Kawai M."/>
            <person name="Futagami T."/>
            <person name="Toyoda A."/>
            <person name="Takaki Y."/>
            <person name="Nishi S."/>
            <person name="Hori S."/>
            <person name="Arai W."/>
            <person name="Tsubouchi T."/>
            <person name="Morono Y."/>
            <person name="Uchiyama I."/>
            <person name="Ito T."/>
            <person name="Fujiyama A."/>
            <person name="Inagaki F."/>
            <person name="Takami H."/>
        </authorList>
    </citation>
    <scope>NUCLEOTIDE SEQUENCE</scope>
    <source>
        <strain evidence="1">Expedition CK06-06</strain>
    </source>
</reference>
<evidence type="ECO:0000313" key="1">
    <source>
        <dbReference type="EMBL" id="GAG85293.1"/>
    </source>
</evidence>
<protein>
    <submittedName>
        <fullName evidence="1">Uncharacterized protein</fullName>
    </submittedName>
</protein>
<organism evidence="1">
    <name type="scientific">marine sediment metagenome</name>
    <dbReference type="NCBI Taxonomy" id="412755"/>
    <lineage>
        <taxon>unclassified sequences</taxon>
        <taxon>metagenomes</taxon>
        <taxon>ecological metagenomes</taxon>
    </lineage>
</organism>
<name>X1BMJ1_9ZZZZ</name>
<gene>
    <name evidence="1" type="ORF">S01H4_24399</name>
</gene>
<dbReference type="AlphaFoldDB" id="X1BMJ1"/>
<proteinExistence type="predicted"/>
<comment type="caution">
    <text evidence="1">The sequence shown here is derived from an EMBL/GenBank/DDBJ whole genome shotgun (WGS) entry which is preliminary data.</text>
</comment>
<sequence>AGENKCSECGFEPRHTENVEVKDGELKLLKGSSKPKKQDKQQYWSELMGMKKQMDDIAKAAESEGKKGKRYSSGYYSHKYKEKFGVWPRGLTDDPIAPSATLIGSIKAQQIAFFNKNKGKPDV</sequence>
<dbReference type="EMBL" id="BART01011452">
    <property type="protein sequence ID" value="GAG85293.1"/>
    <property type="molecule type" value="Genomic_DNA"/>
</dbReference>
<accession>X1BMJ1</accession>
<feature type="non-terminal residue" evidence="1">
    <location>
        <position position="1"/>
    </location>
</feature>